<name>A0A3E0GWP6_9PSEU</name>
<protein>
    <submittedName>
        <fullName evidence="2">Helix-turn-helix protein</fullName>
    </submittedName>
</protein>
<proteinExistence type="predicted"/>
<dbReference type="Gene3D" id="1.25.40.10">
    <property type="entry name" value="Tetratricopeptide repeat domain"/>
    <property type="match status" value="1"/>
</dbReference>
<keyword evidence="3" id="KW-1185">Reference proteome</keyword>
<dbReference type="Proteomes" id="UP000256269">
    <property type="component" value="Unassembled WGS sequence"/>
</dbReference>
<sequence length="442" mass="46081">MSRTRGILRDAAPVTGETIGQRVRRLRTGLGLSQADLAGDELSASAISLLEAGRREPQSRTLELLARRLGATVEYLTDGADPAGEDKVRLDLLTAELELLAGHPEAALAGFDELAAQPLGPALAHRRRLGRALAVELLGDVAAAITELEALHADSTTRSSLDVDAALARCYRKVGRHGECLALAAAALDRAEGFGLRGVANHSELVISLVHELHEANRVDEAVALALRHVDHVTVAVTAVHADGYWRASRKAADAGHVAEALSLAERALAGHAAAADSRAAAVMCAVTATVVLHNRVDYARAAEAALHRAHAALDSVGTAADRAFCEVGLAGAAALRGDLPAAVARAQRALDLSAGQPPRLEQAWALMVRSRSRQHGGDAAGAMRDVFAANEVLMALTPSRRSAIALRALGDLSSGLGDTETALAAYRNALDAAAVDWPGRL</sequence>
<dbReference type="SUPFAM" id="SSF48452">
    <property type="entry name" value="TPR-like"/>
    <property type="match status" value="1"/>
</dbReference>
<gene>
    <name evidence="2" type="ORF">BCF44_121103</name>
</gene>
<dbReference type="SMART" id="SM00530">
    <property type="entry name" value="HTH_XRE"/>
    <property type="match status" value="1"/>
</dbReference>
<evidence type="ECO:0000313" key="2">
    <source>
        <dbReference type="EMBL" id="REH32554.1"/>
    </source>
</evidence>
<dbReference type="RefSeq" id="WP_170218096.1">
    <property type="nucleotide sequence ID" value="NZ_CP144375.1"/>
</dbReference>
<accession>A0A3E0GWP6</accession>
<dbReference type="InterPro" id="IPR011990">
    <property type="entry name" value="TPR-like_helical_dom_sf"/>
</dbReference>
<dbReference type="Gene3D" id="1.10.260.40">
    <property type="entry name" value="lambda repressor-like DNA-binding domains"/>
    <property type="match status" value="1"/>
</dbReference>
<dbReference type="InterPro" id="IPR010982">
    <property type="entry name" value="Lambda_DNA-bd_dom_sf"/>
</dbReference>
<dbReference type="Pfam" id="PF01381">
    <property type="entry name" value="HTH_3"/>
    <property type="match status" value="1"/>
</dbReference>
<dbReference type="InterPro" id="IPR001387">
    <property type="entry name" value="Cro/C1-type_HTH"/>
</dbReference>
<reference evidence="2 3" key="1">
    <citation type="submission" date="2018-08" db="EMBL/GenBank/DDBJ databases">
        <title>Genomic Encyclopedia of Archaeal and Bacterial Type Strains, Phase II (KMG-II): from individual species to whole genera.</title>
        <authorList>
            <person name="Goeker M."/>
        </authorList>
    </citation>
    <scope>NUCLEOTIDE SEQUENCE [LARGE SCALE GENOMIC DNA]</scope>
    <source>
        <strain evidence="2 3">DSM 45791</strain>
    </source>
</reference>
<dbReference type="PROSITE" id="PS50943">
    <property type="entry name" value="HTH_CROC1"/>
    <property type="match status" value="1"/>
</dbReference>
<dbReference type="CDD" id="cd00093">
    <property type="entry name" value="HTH_XRE"/>
    <property type="match status" value="1"/>
</dbReference>
<feature type="domain" description="HTH cro/C1-type" evidence="1">
    <location>
        <begin position="23"/>
        <end position="76"/>
    </location>
</feature>
<dbReference type="EMBL" id="QUNO01000021">
    <property type="protein sequence ID" value="REH32554.1"/>
    <property type="molecule type" value="Genomic_DNA"/>
</dbReference>
<dbReference type="AlphaFoldDB" id="A0A3E0GWP6"/>
<dbReference type="SUPFAM" id="SSF47413">
    <property type="entry name" value="lambda repressor-like DNA-binding domains"/>
    <property type="match status" value="1"/>
</dbReference>
<dbReference type="GO" id="GO:0003677">
    <property type="term" value="F:DNA binding"/>
    <property type="evidence" value="ECO:0007669"/>
    <property type="project" value="InterPro"/>
</dbReference>
<organism evidence="2 3">
    <name type="scientific">Kutzneria buriramensis</name>
    <dbReference type="NCBI Taxonomy" id="1045776"/>
    <lineage>
        <taxon>Bacteria</taxon>
        <taxon>Bacillati</taxon>
        <taxon>Actinomycetota</taxon>
        <taxon>Actinomycetes</taxon>
        <taxon>Pseudonocardiales</taxon>
        <taxon>Pseudonocardiaceae</taxon>
        <taxon>Kutzneria</taxon>
    </lineage>
</organism>
<evidence type="ECO:0000259" key="1">
    <source>
        <dbReference type="PROSITE" id="PS50943"/>
    </source>
</evidence>
<evidence type="ECO:0000313" key="3">
    <source>
        <dbReference type="Proteomes" id="UP000256269"/>
    </source>
</evidence>
<comment type="caution">
    <text evidence="2">The sequence shown here is derived from an EMBL/GenBank/DDBJ whole genome shotgun (WGS) entry which is preliminary data.</text>
</comment>